<dbReference type="InterPro" id="IPR004843">
    <property type="entry name" value="Calcineurin-like_PHP"/>
</dbReference>
<dbReference type="PANTHER" id="PTHR30337">
    <property type="entry name" value="COMPONENT OF ATP-DEPENDENT DSDNA EXONUCLEASE"/>
    <property type="match status" value="1"/>
</dbReference>
<gene>
    <name evidence="7" type="primary">sbcD</name>
    <name evidence="10" type="ORF">H3H39_08925</name>
</gene>
<dbReference type="GO" id="GO:0004519">
    <property type="term" value="F:endonuclease activity"/>
    <property type="evidence" value="ECO:0007669"/>
    <property type="project" value="UniProtKB-KW"/>
</dbReference>
<dbReference type="InterPro" id="IPR050535">
    <property type="entry name" value="DNA_Repair-Maintenance_Comp"/>
</dbReference>
<evidence type="ECO:0000256" key="1">
    <source>
        <dbReference type="ARBA" id="ARBA00010555"/>
    </source>
</evidence>
<feature type="domain" description="Calcineurin-like phosphoesterase" evidence="8">
    <location>
        <begin position="1"/>
        <end position="93"/>
    </location>
</feature>
<dbReference type="SUPFAM" id="SSF56300">
    <property type="entry name" value="Metallo-dependent phosphatases"/>
    <property type="match status" value="1"/>
</dbReference>
<dbReference type="NCBIfam" id="TIGR00619">
    <property type="entry name" value="sbcd"/>
    <property type="match status" value="1"/>
</dbReference>
<comment type="similarity">
    <text evidence="1 7">Belongs to the SbcD family.</text>
</comment>
<keyword evidence="6 7" id="KW-0269">Exonuclease</keyword>
<keyword evidence="7" id="KW-0235">DNA replication</keyword>
<dbReference type="InterPro" id="IPR041796">
    <property type="entry name" value="Mre11_N"/>
</dbReference>
<dbReference type="GO" id="GO:0006310">
    <property type="term" value="P:DNA recombination"/>
    <property type="evidence" value="ECO:0007669"/>
    <property type="project" value="UniProtKB-KW"/>
</dbReference>
<dbReference type="Gene3D" id="3.60.21.10">
    <property type="match status" value="1"/>
</dbReference>
<proteinExistence type="inferred from homology"/>
<evidence type="ECO:0000259" key="9">
    <source>
        <dbReference type="Pfam" id="PF12320"/>
    </source>
</evidence>
<evidence type="ECO:0000256" key="2">
    <source>
        <dbReference type="ARBA" id="ARBA00011322"/>
    </source>
</evidence>
<dbReference type="AlphaFoldDB" id="A0A7W2IKA7"/>
<dbReference type="InterPro" id="IPR026843">
    <property type="entry name" value="SbcD_C"/>
</dbReference>
<sequence>MRLLHTSDWHLGQSLHNFDRAYEHQCFLDWLLDTIVARRVDALLIAGDVFDNANPSAASQHQLYRFLRQASERAPHLNLIVIAGNHDSPGRLEAPGPLLAAHGTRVVGNVRRGADGEIDLEQLVLPLTDRDGAVRAWCLAIPFLRPGDVPRARPVAENGAKNGPAAVAESVEEAAAADADAVRDEPAGDPYLAGIALLYRQALALAEARRQPGQAIIAMGHCHMVDGQMSNDSERRIVIGGTEMLPAGIFGPAIAYAALGHLHLAQAVGKQRHIRYCGSPIPLSFAEVDYQHQVLLIDVDGDQVSAITPLPAPRAVPLLRVPAKPAPLAQVLEELAALAPAPAEPHAQPLLEVRVRLDGPEPGLRARIEAAIDGKPVRLAKIETSSAARDHGQQDQAMTLDQLDQLKPDDIFKRLYAQKFGNDAPADQLSAFAELMLPGA</sequence>
<dbReference type="InterPro" id="IPR029052">
    <property type="entry name" value="Metallo-depent_PP-like"/>
</dbReference>
<evidence type="ECO:0000313" key="10">
    <source>
        <dbReference type="EMBL" id="MBA5687166.1"/>
    </source>
</evidence>
<evidence type="ECO:0000256" key="4">
    <source>
        <dbReference type="ARBA" id="ARBA00022722"/>
    </source>
</evidence>
<keyword evidence="7" id="KW-0233">DNA recombination</keyword>
<feature type="domain" description="Nuclease SbcCD subunit D C-terminal" evidence="9">
    <location>
        <begin position="315"/>
        <end position="419"/>
    </location>
</feature>
<organism evidence="10 11">
    <name type="scientific">Rugamonas apoptosis</name>
    <dbReference type="NCBI Taxonomy" id="2758570"/>
    <lineage>
        <taxon>Bacteria</taxon>
        <taxon>Pseudomonadati</taxon>
        <taxon>Pseudomonadota</taxon>
        <taxon>Betaproteobacteria</taxon>
        <taxon>Burkholderiales</taxon>
        <taxon>Oxalobacteraceae</taxon>
        <taxon>Telluria group</taxon>
        <taxon>Rugamonas</taxon>
    </lineage>
</organism>
<comment type="function">
    <text evidence="7">SbcCD cleaves DNA hairpin structures. These structures can inhibit DNA replication and are intermediates in certain DNA recombination reactions. The complex acts as a 3'-&gt;5' double strand exonuclease that can open hairpins. It also has a 5' single-strand endonuclease activity.</text>
</comment>
<keyword evidence="7" id="KW-0255">Endonuclease</keyword>
<dbReference type="Pfam" id="PF00149">
    <property type="entry name" value="Metallophos"/>
    <property type="match status" value="1"/>
</dbReference>
<dbReference type="EMBL" id="JACEZU010000003">
    <property type="protein sequence ID" value="MBA5687166.1"/>
    <property type="molecule type" value="Genomic_DNA"/>
</dbReference>
<name>A0A7W2IKA7_9BURK</name>
<evidence type="ECO:0000256" key="7">
    <source>
        <dbReference type="RuleBase" id="RU363069"/>
    </source>
</evidence>
<dbReference type="InterPro" id="IPR004593">
    <property type="entry name" value="SbcD"/>
</dbReference>
<dbReference type="GO" id="GO:0008408">
    <property type="term" value="F:3'-5' exonuclease activity"/>
    <property type="evidence" value="ECO:0007669"/>
    <property type="project" value="InterPro"/>
</dbReference>
<comment type="caution">
    <text evidence="10">The sequence shown here is derived from an EMBL/GenBank/DDBJ whole genome shotgun (WGS) entry which is preliminary data.</text>
</comment>
<dbReference type="GO" id="GO:0006260">
    <property type="term" value="P:DNA replication"/>
    <property type="evidence" value="ECO:0007669"/>
    <property type="project" value="UniProtKB-KW"/>
</dbReference>
<keyword evidence="4 7" id="KW-0540">Nuclease</keyword>
<evidence type="ECO:0000313" key="11">
    <source>
        <dbReference type="Proteomes" id="UP000573499"/>
    </source>
</evidence>
<evidence type="ECO:0000256" key="6">
    <source>
        <dbReference type="ARBA" id="ARBA00022839"/>
    </source>
</evidence>
<comment type="subunit">
    <text evidence="2 7">Heterodimer of SbcC and SbcD.</text>
</comment>
<dbReference type="PANTHER" id="PTHR30337:SF0">
    <property type="entry name" value="NUCLEASE SBCCD SUBUNIT D"/>
    <property type="match status" value="1"/>
</dbReference>
<protein>
    <recommendedName>
        <fullName evidence="3 7">Nuclease SbcCD subunit D</fullName>
    </recommendedName>
</protein>
<evidence type="ECO:0000259" key="8">
    <source>
        <dbReference type="Pfam" id="PF00149"/>
    </source>
</evidence>
<evidence type="ECO:0000256" key="3">
    <source>
        <dbReference type="ARBA" id="ARBA00013365"/>
    </source>
</evidence>
<dbReference type="Proteomes" id="UP000573499">
    <property type="component" value="Unassembled WGS sequence"/>
</dbReference>
<dbReference type="RefSeq" id="WP_182153097.1">
    <property type="nucleotide sequence ID" value="NZ_JACEZU010000003.1"/>
</dbReference>
<dbReference type="Pfam" id="PF12320">
    <property type="entry name" value="SbcD_C"/>
    <property type="match status" value="1"/>
</dbReference>
<keyword evidence="11" id="KW-1185">Reference proteome</keyword>
<evidence type="ECO:0000256" key="5">
    <source>
        <dbReference type="ARBA" id="ARBA00022801"/>
    </source>
</evidence>
<dbReference type="CDD" id="cd00840">
    <property type="entry name" value="MPP_Mre11_N"/>
    <property type="match status" value="1"/>
</dbReference>
<accession>A0A7W2IKA7</accession>
<keyword evidence="5 7" id="KW-0378">Hydrolase</keyword>
<reference evidence="10 11" key="1">
    <citation type="submission" date="2020-07" db="EMBL/GenBank/DDBJ databases">
        <title>Novel species isolated from subtropical streams in China.</title>
        <authorList>
            <person name="Lu H."/>
        </authorList>
    </citation>
    <scope>NUCLEOTIDE SEQUENCE [LARGE SCALE GENOMIC DNA]</scope>
    <source>
        <strain evidence="10 11">LX47W</strain>
    </source>
</reference>